<proteinExistence type="predicted"/>
<protein>
    <recommendedName>
        <fullName evidence="5">Protein SIEVE ELEMENT OCCLUSION B-like</fullName>
    </recommendedName>
</protein>
<feature type="domain" description="Sieve element occlusion N-terminal" evidence="1">
    <location>
        <begin position="17"/>
        <end position="270"/>
    </location>
</feature>
<dbReference type="PANTHER" id="PTHR33232:SF20">
    <property type="entry name" value="PROTEIN SIEVE ELEMENT OCCLUSION B-LIKE"/>
    <property type="match status" value="1"/>
</dbReference>
<dbReference type="InterPro" id="IPR039299">
    <property type="entry name" value="SEOA"/>
</dbReference>
<dbReference type="OrthoDB" id="1895250at2759"/>
<comment type="caution">
    <text evidence="3">The sequence shown here is derived from an EMBL/GenBank/DDBJ whole genome shotgun (WGS) entry which is preliminary data.</text>
</comment>
<reference evidence="3 4" key="1">
    <citation type="submission" date="2020-08" db="EMBL/GenBank/DDBJ databases">
        <title>Plant Genome Project.</title>
        <authorList>
            <person name="Zhang R.-G."/>
        </authorList>
    </citation>
    <scope>NUCLEOTIDE SEQUENCE [LARGE SCALE GENOMIC DNA]</scope>
    <source>
        <tissue evidence="3">Rhizome</tissue>
    </source>
</reference>
<gene>
    <name evidence="3" type="ORF">ZIOFF_006164</name>
</gene>
<evidence type="ECO:0008006" key="5">
    <source>
        <dbReference type="Google" id="ProtNLM"/>
    </source>
</evidence>
<dbReference type="GO" id="GO:0010088">
    <property type="term" value="P:phloem development"/>
    <property type="evidence" value="ECO:0007669"/>
    <property type="project" value="InterPro"/>
</dbReference>
<evidence type="ECO:0000259" key="2">
    <source>
        <dbReference type="Pfam" id="PF14577"/>
    </source>
</evidence>
<dbReference type="Pfam" id="PF14577">
    <property type="entry name" value="SEO_C"/>
    <property type="match status" value="1"/>
</dbReference>
<evidence type="ECO:0000259" key="1">
    <source>
        <dbReference type="Pfam" id="PF14576"/>
    </source>
</evidence>
<evidence type="ECO:0000313" key="4">
    <source>
        <dbReference type="Proteomes" id="UP000734854"/>
    </source>
</evidence>
<keyword evidence="4" id="KW-1185">Reference proteome</keyword>
<sequence length="652" mass="74880">MAAAAKTTIVKDKFLDDDNSILNAINPTHTHDGRITAIKPLLSVAAKILKETGITTLVQEILLEDNIKTIEPLTSTIHTVSCKLACECSGVDQHGGAMRIFKLLGCYDWDAKVMIALTAFAMNYGELYLLSTAKTSLSGTLAALKRPPRITENIQVLIQAVTKLSKCITDVTCYPDHISSDDSLVLLECKFAFPIAAYWIIRSLVACSSHFTSFTDEPNNGSFTVDSVYISFLVEGIDNLYNRINALLEKIAYRKYQESYLKITILFEMVQKTTLQILEGIHNSEDLKPLVHGEKGSVTLEEVLTKKTVMLYVSDLSIITKAEELAMLKARYMSQSHQQHEIVWLPIIDDYTADMKKTFYDLVTDMPWYALNPVCLKREAKQYIKEKWMHEKKTSLVVLDQGKVVCHDALHQVRIWKKLDFSFTVEESYSLWRNVSWKLDLFEDHFDAATKEWVRKNNNICLYGGKDLKWIKEFTTEFKRVSEITKTQVKIVYIGKHVKEVMNQAKVAKYNVDCWDEAKIRSFWEHVESMWHCKMQHQSNTSNNDVILQELMRMISFGNSEEGWAIFSKGATSNIVKAHEKELLTCLREWKTSKEEFFVELSKKFSNNKTLPTDHHCISFVLPRDAANFKEEMLCAQCQKPMEKFVLYRCCK</sequence>
<feature type="domain" description="Sieve element occlusion C-terminal" evidence="2">
    <location>
        <begin position="430"/>
        <end position="652"/>
    </location>
</feature>
<dbReference type="Proteomes" id="UP000734854">
    <property type="component" value="Unassembled WGS sequence"/>
</dbReference>
<dbReference type="EMBL" id="JACMSC010000002">
    <property type="protein sequence ID" value="KAG6532324.1"/>
    <property type="molecule type" value="Genomic_DNA"/>
</dbReference>
<dbReference type="AlphaFoldDB" id="A0A8J5IDV1"/>
<evidence type="ECO:0000313" key="3">
    <source>
        <dbReference type="EMBL" id="KAG6532324.1"/>
    </source>
</evidence>
<dbReference type="InterPro" id="IPR027942">
    <property type="entry name" value="SEO_N"/>
</dbReference>
<name>A0A8J5IDV1_ZINOF</name>
<accession>A0A8J5IDV1</accession>
<dbReference type="Pfam" id="PF14576">
    <property type="entry name" value="SEO_N"/>
    <property type="match status" value="1"/>
</dbReference>
<organism evidence="3 4">
    <name type="scientific">Zingiber officinale</name>
    <name type="common">Ginger</name>
    <name type="synonym">Amomum zingiber</name>
    <dbReference type="NCBI Taxonomy" id="94328"/>
    <lineage>
        <taxon>Eukaryota</taxon>
        <taxon>Viridiplantae</taxon>
        <taxon>Streptophyta</taxon>
        <taxon>Embryophyta</taxon>
        <taxon>Tracheophyta</taxon>
        <taxon>Spermatophyta</taxon>
        <taxon>Magnoliopsida</taxon>
        <taxon>Liliopsida</taxon>
        <taxon>Zingiberales</taxon>
        <taxon>Zingiberaceae</taxon>
        <taxon>Zingiber</taxon>
    </lineage>
</organism>
<dbReference type="PANTHER" id="PTHR33232">
    <property type="entry name" value="PROTEIN SIEVE ELEMENT OCCLUSION B-LIKE"/>
    <property type="match status" value="1"/>
</dbReference>
<dbReference type="InterPro" id="IPR027944">
    <property type="entry name" value="SEO_C"/>
</dbReference>